<dbReference type="InterPro" id="IPR032867">
    <property type="entry name" value="DYW_dom"/>
</dbReference>
<dbReference type="Pfam" id="PF14432">
    <property type="entry name" value="DYW_deaminase"/>
    <property type="match status" value="1"/>
</dbReference>
<dbReference type="NCBIfam" id="TIGR00756">
    <property type="entry name" value="PPR"/>
    <property type="match status" value="2"/>
</dbReference>
<keyword evidence="5" id="KW-1185">Reference proteome</keyword>
<dbReference type="Pfam" id="PF20431">
    <property type="entry name" value="E_motif"/>
    <property type="match status" value="1"/>
</dbReference>
<reference evidence="4" key="1">
    <citation type="journal article" date="2023" name="Nat. Commun.">
        <title>Diploid and tetraploid genomes of Acorus and the evolution of monocots.</title>
        <authorList>
            <person name="Ma L."/>
            <person name="Liu K.W."/>
            <person name="Li Z."/>
            <person name="Hsiao Y.Y."/>
            <person name="Qi Y."/>
            <person name="Fu T."/>
            <person name="Tang G.D."/>
            <person name="Zhang D."/>
            <person name="Sun W.H."/>
            <person name="Liu D.K."/>
            <person name="Li Y."/>
            <person name="Chen G.Z."/>
            <person name="Liu X.D."/>
            <person name="Liao X.Y."/>
            <person name="Jiang Y.T."/>
            <person name="Yu X."/>
            <person name="Hao Y."/>
            <person name="Huang J."/>
            <person name="Zhao X.W."/>
            <person name="Ke S."/>
            <person name="Chen Y.Y."/>
            <person name="Wu W.L."/>
            <person name="Hsu J.L."/>
            <person name="Lin Y.F."/>
            <person name="Huang M.D."/>
            <person name="Li C.Y."/>
            <person name="Huang L."/>
            <person name="Wang Z.W."/>
            <person name="Zhao X."/>
            <person name="Zhong W.Y."/>
            <person name="Peng D.H."/>
            <person name="Ahmad S."/>
            <person name="Lan S."/>
            <person name="Zhang J.S."/>
            <person name="Tsai W.C."/>
            <person name="Van de Peer Y."/>
            <person name="Liu Z.J."/>
        </authorList>
    </citation>
    <scope>NUCLEOTIDE SEQUENCE</scope>
    <source>
        <strain evidence="4">CP</strain>
    </source>
</reference>
<feature type="repeat" description="PPR" evidence="2">
    <location>
        <begin position="332"/>
        <end position="366"/>
    </location>
</feature>
<comment type="caution">
    <text evidence="4">The sequence shown here is derived from an EMBL/GenBank/DDBJ whole genome shotgun (WGS) entry which is preliminary data.</text>
</comment>
<proteinExistence type="predicted"/>
<keyword evidence="1" id="KW-0677">Repeat</keyword>
<dbReference type="Gene3D" id="1.25.40.10">
    <property type="entry name" value="Tetratricopeptide repeat domain"/>
    <property type="match status" value="7"/>
</dbReference>
<evidence type="ECO:0000259" key="3">
    <source>
        <dbReference type="Pfam" id="PF14432"/>
    </source>
</evidence>
<dbReference type="SUPFAM" id="SSF48452">
    <property type="entry name" value="TPR-like"/>
    <property type="match status" value="1"/>
</dbReference>
<feature type="repeat" description="PPR" evidence="2">
    <location>
        <begin position="231"/>
        <end position="265"/>
    </location>
</feature>
<feature type="repeat" description="PPR" evidence="2">
    <location>
        <begin position="637"/>
        <end position="671"/>
    </location>
</feature>
<dbReference type="FunFam" id="1.25.40.10:FF:000227">
    <property type="entry name" value="Pentatricopeptide repeat-containing protein At3g13880"/>
    <property type="match status" value="1"/>
</dbReference>
<protein>
    <submittedName>
        <fullName evidence="4">Pentatricopeptide repeat-containing protein</fullName>
    </submittedName>
</protein>
<evidence type="ECO:0000256" key="2">
    <source>
        <dbReference type="PROSITE-ProRule" id="PRU00708"/>
    </source>
</evidence>
<organism evidence="4 5">
    <name type="scientific">Acorus calamus</name>
    <name type="common">Sweet flag</name>
    <dbReference type="NCBI Taxonomy" id="4465"/>
    <lineage>
        <taxon>Eukaryota</taxon>
        <taxon>Viridiplantae</taxon>
        <taxon>Streptophyta</taxon>
        <taxon>Embryophyta</taxon>
        <taxon>Tracheophyta</taxon>
        <taxon>Spermatophyta</taxon>
        <taxon>Magnoliopsida</taxon>
        <taxon>Liliopsida</taxon>
        <taxon>Acoraceae</taxon>
        <taxon>Acorus</taxon>
    </lineage>
</organism>
<dbReference type="Pfam" id="PF13041">
    <property type="entry name" value="PPR_2"/>
    <property type="match status" value="4"/>
</dbReference>
<dbReference type="GO" id="GO:0003723">
    <property type="term" value="F:RNA binding"/>
    <property type="evidence" value="ECO:0007669"/>
    <property type="project" value="InterPro"/>
</dbReference>
<evidence type="ECO:0000256" key="1">
    <source>
        <dbReference type="ARBA" id="ARBA00022737"/>
    </source>
</evidence>
<dbReference type="PANTHER" id="PTHR47926">
    <property type="entry name" value="PENTATRICOPEPTIDE REPEAT-CONTAINING PROTEIN"/>
    <property type="match status" value="1"/>
</dbReference>
<dbReference type="GO" id="GO:0008270">
    <property type="term" value="F:zinc ion binding"/>
    <property type="evidence" value="ECO:0007669"/>
    <property type="project" value="InterPro"/>
</dbReference>
<dbReference type="FunFam" id="1.25.40.10:FF:000285">
    <property type="entry name" value="Pentatricopeptide repeat-containing protein, chloroplastic"/>
    <property type="match status" value="2"/>
</dbReference>
<feature type="repeat" description="PPR" evidence="2">
    <location>
        <begin position="535"/>
        <end position="569"/>
    </location>
</feature>
<feature type="domain" description="DYW" evidence="3">
    <location>
        <begin position="852"/>
        <end position="944"/>
    </location>
</feature>
<dbReference type="Pfam" id="PF01535">
    <property type="entry name" value="PPR"/>
    <property type="match status" value="4"/>
</dbReference>
<dbReference type="FunFam" id="1.25.40.10:FF:000031">
    <property type="entry name" value="Pentatricopeptide repeat-containing protein mitochondrial"/>
    <property type="match status" value="1"/>
</dbReference>
<reference evidence="4" key="2">
    <citation type="submission" date="2023-06" db="EMBL/GenBank/DDBJ databases">
        <authorList>
            <person name="Ma L."/>
            <person name="Liu K.-W."/>
            <person name="Li Z."/>
            <person name="Hsiao Y.-Y."/>
            <person name="Qi Y."/>
            <person name="Fu T."/>
            <person name="Tang G."/>
            <person name="Zhang D."/>
            <person name="Sun W.-H."/>
            <person name="Liu D.-K."/>
            <person name="Li Y."/>
            <person name="Chen G.-Z."/>
            <person name="Liu X.-D."/>
            <person name="Liao X.-Y."/>
            <person name="Jiang Y.-T."/>
            <person name="Yu X."/>
            <person name="Hao Y."/>
            <person name="Huang J."/>
            <person name="Zhao X.-W."/>
            <person name="Ke S."/>
            <person name="Chen Y.-Y."/>
            <person name="Wu W.-L."/>
            <person name="Hsu J.-L."/>
            <person name="Lin Y.-F."/>
            <person name="Huang M.-D."/>
            <person name="Li C.-Y."/>
            <person name="Huang L."/>
            <person name="Wang Z.-W."/>
            <person name="Zhao X."/>
            <person name="Zhong W.-Y."/>
            <person name="Peng D.-H."/>
            <person name="Ahmad S."/>
            <person name="Lan S."/>
            <person name="Zhang J.-S."/>
            <person name="Tsai W.-C."/>
            <person name="Van De Peer Y."/>
            <person name="Liu Z.-J."/>
        </authorList>
    </citation>
    <scope>NUCLEOTIDE SEQUENCE</scope>
    <source>
        <strain evidence="4">CP</strain>
        <tissue evidence="4">Leaves</tissue>
    </source>
</reference>
<evidence type="ECO:0000313" key="4">
    <source>
        <dbReference type="EMBL" id="KAK1313193.1"/>
    </source>
</evidence>
<dbReference type="InterPro" id="IPR046848">
    <property type="entry name" value="E_motif"/>
</dbReference>
<dbReference type="FunFam" id="1.25.40.10:FF:000343">
    <property type="entry name" value="Pentatricopeptide repeat-containing protein At3g58590"/>
    <property type="match status" value="1"/>
</dbReference>
<sequence length="944" mass="105287">MSNNPSHLLKQIITMSQSLTLPICPKPTPKPKPFLNPRLLLSPPEPAPPSVHTVLPGNGNHDRTLKNYSIALQRCVDKGSLLAGKAIHGRVYRNQVYPDSHLWDSFINMYVKCGSFLYARRLFDVMPRRDVVAWTALIAGSVREMGGKYGLFLFSDMRREGVCPNGFVLSAVLKACAACLDQRFTSQVHAEVIKLGFLCDLFVGSGLVDAYSKCGEVGLAKRVFFDMPDRNSVSLNALLNGYASLGDEREVLELFQVITESEVRLSKFTLSTVLKCCGSLGAMKEGRVVHGLAIKIGLELDMVLSSCLVDMYSKCGDSDSAYGIFERIRCPDVVLWTSMISCFDRGRRFWEACKLFMNMCSMGIMPNEFTLATVVSSALELGDLVFGKSVHGYILKQGFEKENSVANSLIMMYMSFGAVEDGCKAFDALDDQDTISWNALLSGFHDGAGDSKDGRKIFVKMLNRGFKPNKYTFISVLRLCTSLGAVDFGSQIHTHIVKNDIQRDKFVATALVDMYAKCNSLPSAALIFEKLNLRDVFAWTVIISGYTQTDRGEDALKCFRRMHREGIKPNEFTFASCLSACSSISSLETGRQIHSRAIKAGLSHDAFVESALVDMYTKCGCLEDAEVVFGISAWSRDLVLWNTMICGYSHHGYGEKSLATFQNLMDKGVKPDEVTFVGVLSACSHAGLIDDGWKHFNSLRDVYGITPTIAHHACMVDLLGRVGDLNHMEQFLTEMNIVPDALIWQIVLGACRVHGNIKLAERAADKLLELDPHMDSAYILLSNIYALKGRWHDVARVRRSMIHRGVKKEPGCSWIEVDGDVHVFVSKDGSHPRAHDIYHKLEELREKLDLAGYIPNAGHALLNVSDDEKRESLLYHSERLALAYGLICLKPNNPIQVFKNLRTCGDCHEAIKLISKIEERELIVRDVSRFHHFRNGSCSCQDYW</sequence>
<feature type="repeat" description="PPR" evidence="2">
    <location>
        <begin position="99"/>
        <end position="133"/>
    </location>
</feature>
<dbReference type="Proteomes" id="UP001180020">
    <property type="component" value="Unassembled WGS sequence"/>
</dbReference>
<dbReference type="PROSITE" id="PS51375">
    <property type="entry name" value="PPR"/>
    <property type="match status" value="6"/>
</dbReference>
<evidence type="ECO:0000313" key="5">
    <source>
        <dbReference type="Proteomes" id="UP001180020"/>
    </source>
</evidence>
<dbReference type="FunFam" id="1.25.40.10:FF:000366">
    <property type="entry name" value="Pentatricopeptide (PPR) repeat-containing protein"/>
    <property type="match status" value="1"/>
</dbReference>
<dbReference type="InterPro" id="IPR011990">
    <property type="entry name" value="TPR-like_helical_dom_sf"/>
</dbReference>
<dbReference type="PANTHER" id="PTHR47926:SF344">
    <property type="entry name" value="OS07G0636900 PROTEIN"/>
    <property type="match status" value="1"/>
</dbReference>
<feature type="repeat" description="PPR" evidence="2">
    <location>
        <begin position="433"/>
        <end position="468"/>
    </location>
</feature>
<dbReference type="InterPro" id="IPR046960">
    <property type="entry name" value="PPR_At4g14850-like_plant"/>
</dbReference>
<name>A0AAV9ELU2_ACOCL</name>
<dbReference type="InterPro" id="IPR002885">
    <property type="entry name" value="PPR_rpt"/>
</dbReference>
<dbReference type="GO" id="GO:0009451">
    <property type="term" value="P:RNA modification"/>
    <property type="evidence" value="ECO:0007669"/>
    <property type="project" value="InterPro"/>
</dbReference>
<accession>A0AAV9ELU2</accession>
<gene>
    <name evidence="4" type="primary">PCMP-H42</name>
    <name evidence="4" type="ORF">QJS10_CPA06g00907</name>
</gene>
<dbReference type="EMBL" id="JAUJYO010000006">
    <property type="protein sequence ID" value="KAK1313193.1"/>
    <property type="molecule type" value="Genomic_DNA"/>
</dbReference>
<dbReference type="AlphaFoldDB" id="A0AAV9ELU2"/>